<dbReference type="Gramene" id="PSS21414">
    <property type="protein sequence ID" value="PSS21414"/>
    <property type="gene ID" value="CEY00_Acc10458"/>
</dbReference>
<dbReference type="AlphaFoldDB" id="A0A2R6R5Y2"/>
<dbReference type="EMBL" id="NKQK01000009">
    <property type="protein sequence ID" value="PSS21414.1"/>
    <property type="molecule type" value="Genomic_DNA"/>
</dbReference>
<sequence length="462" mass="52417">MTSEGENCSGSRQTRGKPPHVPRTPGDRGGKLLADAQRAAKATSKQRLGRLSPGERDDRDITIGRLQAQLTKMAQILGVNLGFQTPFSREIEGMDPLEKFVPPRFTLYDGKSDPRSHVSHVRQMMALWNHMNALMCRVFPSSLGDLGLKWFDRLPPGSIESLYQLTESFVAQLIINTKAPKAVGSLLTLQKGRNESIRSYNPPTGLRDLMSWVEMFACLEDDVRESEKTEGKVGRGEALVKKRKDGFSPYETRAKQGINVVFKEPIYKLLARIKDKPYFKKSEPMGGNPKRRNQRWRCSYHGEKGHRTENYRALKAFLEQLVHDGHLKEFVDNEKTRVEAAETEANRRPDQVGAEMEEAADAEDEDLPLGTIHMIRQMHEVLLVQSLSKKMKVAEAEGECVTFSRADLERVQHPHLDPLVVQLRIGGYDVKRILVDTGSSVEVRRLYMETKWPQNNATWPQC</sequence>
<dbReference type="PANTHER" id="PTHR33223">
    <property type="entry name" value="CCHC-TYPE DOMAIN-CONTAINING PROTEIN"/>
    <property type="match status" value="1"/>
</dbReference>
<evidence type="ECO:0000256" key="1">
    <source>
        <dbReference type="SAM" id="MobiDB-lite"/>
    </source>
</evidence>
<name>A0A2R6R5Y2_ACTCC</name>
<dbReference type="InParanoid" id="A0A2R6R5Y2"/>
<feature type="compositionally biased region" description="Polar residues" evidence="1">
    <location>
        <begin position="1"/>
        <end position="13"/>
    </location>
</feature>
<organism evidence="2 3">
    <name type="scientific">Actinidia chinensis var. chinensis</name>
    <name type="common">Chinese soft-hair kiwi</name>
    <dbReference type="NCBI Taxonomy" id="1590841"/>
    <lineage>
        <taxon>Eukaryota</taxon>
        <taxon>Viridiplantae</taxon>
        <taxon>Streptophyta</taxon>
        <taxon>Embryophyta</taxon>
        <taxon>Tracheophyta</taxon>
        <taxon>Spermatophyta</taxon>
        <taxon>Magnoliopsida</taxon>
        <taxon>eudicotyledons</taxon>
        <taxon>Gunneridae</taxon>
        <taxon>Pentapetalae</taxon>
        <taxon>asterids</taxon>
        <taxon>Ericales</taxon>
        <taxon>Actinidiaceae</taxon>
        <taxon>Actinidia</taxon>
    </lineage>
</organism>
<keyword evidence="3" id="KW-1185">Reference proteome</keyword>
<comment type="caution">
    <text evidence="2">The sequence shown here is derived from an EMBL/GenBank/DDBJ whole genome shotgun (WGS) entry which is preliminary data.</text>
</comment>
<dbReference type="STRING" id="1590841.A0A2R6R5Y2"/>
<reference evidence="2 3" key="1">
    <citation type="submission" date="2017-07" db="EMBL/GenBank/DDBJ databases">
        <title>An improved, manually edited Actinidia chinensis var. chinensis (kiwifruit) genome highlights the challenges associated with draft genomes and gene prediction in plants.</title>
        <authorList>
            <person name="Pilkington S."/>
            <person name="Crowhurst R."/>
            <person name="Hilario E."/>
            <person name="Nardozza S."/>
            <person name="Fraser L."/>
            <person name="Peng Y."/>
            <person name="Gunaseelan K."/>
            <person name="Simpson R."/>
            <person name="Tahir J."/>
            <person name="Deroles S."/>
            <person name="Templeton K."/>
            <person name="Luo Z."/>
            <person name="Davy M."/>
            <person name="Cheng C."/>
            <person name="Mcneilage M."/>
            <person name="Scaglione D."/>
            <person name="Liu Y."/>
            <person name="Zhang Q."/>
            <person name="Datson P."/>
            <person name="De Silva N."/>
            <person name="Gardiner S."/>
            <person name="Bassett H."/>
            <person name="Chagne D."/>
            <person name="Mccallum J."/>
            <person name="Dzierzon H."/>
            <person name="Deng C."/>
            <person name="Wang Y.-Y."/>
            <person name="Barron N."/>
            <person name="Manako K."/>
            <person name="Bowen J."/>
            <person name="Foster T."/>
            <person name="Erridge Z."/>
            <person name="Tiffin H."/>
            <person name="Waite C."/>
            <person name="Davies K."/>
            <person name="Grierson E."/>
            <person name="Laing W."/>
            <person name="Kirk R."/>
            <person name="Chen X."/>
            <person name="Wood M."/>
            <person name="Montefiori M."/>
            <person name="Brummell D."/>
            <person name="Schwinn K."/>
            <person name="Catanach A."/>
            <person name="Fullerton C."/>
            <person name="Li D."/>
            <person name="Meiyalaghan S."/>
            <person name="Nieuwenhuizen N."/>
            <person name="Read N."/>
            <person name="Prakash R."/>
            <person name="Hunter D."/>
            <person name="Zhang H."/>
            <person name="Mckenzie M."/>
            <person name="Knabel M."/>
            <person name="Harris A."/>
            <person name="Allan A."/>
            <person name="Chen A."/>
            <person name="Janssen B."/>
            <person name="Plunkett B."/>
            <person name="Dwamena C."/>
            <person name="Voogd C."/>
            <person name="Leif D."/>
            <person name="Lafferty D."/>
            <person name="Souleyre E."/>
            <person name="Varkonyi-Gasic E."/>
            <person name="Gambi F."/>
            <person name="Hanley J."/>
            <person name="Yao J.-L."/>
            <person name="Cheung J."/>
            <person name="David K."/>
            <person name="Warren B."/>
            <person name="Marsh K."/>
            <person name="Snowden K."/>
            <person name="Lin-Wang K."/>
            <person name="Brian L."/>
            <person name="Martinez-Sanchez M."/>
            <person name="Wang M."/>
            <person name="Ileperuma N."/>
            <person name="Macnee N."/>
            <person name="Campin R."/>
            <person name="Mcatee P."/>
            <person name="Drummond R."/>
            <person name="Espley R."/>
            <person name="Ireland H."/>
            <person name="Wu R."/>
            <person name="Atkinson R."/>
            <person name="Karunairetnam S."/>
            <person name="Bulley S."/>
            <person name="Chunkath S."/>
            <person name="Hanley Z."/>
            <person name="Storey R."/>
            <person name="Thrimawithana A."/>
            <person name="Thomson S."/>
            <person name="David C."/>
            <person name="Testolin R."/>
        </authorList>
    </citation>
    <scope>NUCLEOTIDE SEQUENCE [LARGE SCALE GENOMIC DNA]</scope>
    <source>
        <strain evidence="3">cv. Red5</strain>
        <tissue evidence="2">Young leaf</tissue>
    </source>
</reference>
<protein>
    <submittedName>
        <fullName evidence="2">Mediator of RNA polymerase II transcription subunit 13-like</fullName>
    </submittedName>
</protein>
<dbReference type="OrthoDB" id="1740536at2759"/>
<reference evidence="3" key="2">
    <citation type="journal article" date="2018" name="BMC Genomics">
        <title>A manually annotated Actinidia chinensis var. chinensis (kiwifruit) genome highlights the challenges associated with draft genomes and gene prediction in plants.</title>
        <authorList>
            <person name="Pilkington S.M."/>
            <person name="Crowhurst R."/>
            <person name="Hilario E."/>
            <person name="Nardozza S."/>
            <person name="Fraser L."/>
            <person name="Peng Y."/>
            <person name="Gunaseelan K."/>
            <person name="Simpson R."/>
            <person name="Tahir J."/>
            <person name="Deroles S.C."/>
            <person name="Templeton K."/>
            <person name="Luo Z."/>
            <person name="Davy M."/>
            <person name="Cheng C."/>
            <person name="McNeilage M."/>
            <person name="Scaglione D."/>
            <person name="Liu Y."/>
            <person name="Zhang Q."/>
            <person name="Datson P."/>
            <person name="De Silva N."/>
            <person name="Gardiner S.E."/>
            <person name="Bassett H."/>
            <person name="Chagne D."/>
            <person name="McCallum J."/>
            <person name="Dzierzon H."/>
            <person name="Deng C."/>
            <person name="Wang Y.Y."/>
            <person name="Barron L."/>
            <person name="Manako K."/>
            <person name="Bowen J."/>
            <person name="Foster T.M."/>
            <person name="Erridge Z.A."/>
            <person name="Tiffin H."/>
            <person name="Waite C.N."/>
            <person name="Davies K.M."/>
            <person name="Grierson E.P."/>
            <person name="Laing W.A."/>
            <person name="Kirk R."/>
            <person name="Chen X."/>
            <person name="Wood M."/>
            <person name="Montefiori M."/>
            <person name="Brummell D.A."/>
            <person name="Schwinn K.E."/>
            <person name="Catanach A."/>
            <person name="Fullerton C."/>
            <person name="Li D."/>
            <person name="Meiyalaghan S."/>
            <person name="Nieuwenhuizen N."/>
            <person name="Read N."/>
            <person name="Prakash R."/>
            <person name="Hunter D."/>
            <person name="Zhang H."/>
            <person name="McKenzie M."/>
            <person name="Knabel M."/>
            <person name="Harris A."/>
            <person name="Allan A.C."/>
            <person name="Gleave A."/>
            <person name="Chen A."/>
            <person name="Janssen B.J."/>
            <person name="Plunkett B."/>
            <person name="Ampomah-Dwamena C."/>
            <person name="Voogd C."/>
            <person name="Leif D."/>
            <person name="Lafferty D."/>
            <person name="Souleyre E.J.F."/>
            <person name="Varkonyi-Gasic E."/>
            <person name="Gambi F."/>
            <person name="Hanley J."/>
            <person name="Yao J.L."/>
            <person name="Cheung J."/>
            <person name="David K.M."/>
            <person name="Warren B."/>
            <person name="Marsh K."/>
            <person name="Snowden K.C."/>
            <person name="Lin-Wang K."/>
            <person name="Brian L."/>
            <person name="Martinez-Sanchez M."/>
            <person name="Wang M."/>
            <person name="Ileperuma N."/>
            <person name="Macnee N."/>
            <person name="Campin R."/>
            <person name="McAtee P."/>
            <person name="Drummond R.S.M."/>
            <person name="Espley R.V."/>
            <person name="Ireland H.S."/>
            <person name="Wu R."/>
            <person name="Atkinson R.G."/>
            <person name="Karunairetnam S."/>
            <person name="Bulley S."/>
            <person name="Chunkath S."/>
            <person name="Hanley Z."/>
            <person name="Storey R."/>
            <person name="Thrimawithana A.H."/>
            <person name="Thomson S."/>
            <person name="David C."/>
            <person name="Testolin R."/>
            <person name="Huang H."/>
            <person name="Hellens R.P."/>
            <person name="Schaffer R.J."/>
        </authorList>
    </citation>
    <scope>NUCLEOTIDE SEQUENCE [LARGE SCALE GENOMIC DNA]</scope>
    <source>
        <strain evidence="3">cv. Red5</strain>
    </source>
</reference>
<proteinExistence type="predicted"/>
<dbReference type="OMA" id="HNINDCA"/>
<feature type="region of interest" description="Disordered" evidence="1">
    <location>
        <begin position="1"/>
        <end position="60"/>
    </location>
</feature>
<dbReference type="PANTHER" id="PTHR33223:SF10">
    <property type="entry name" value="AMINOTRANSFERASE-LIKE PLANT MOBILE DOMAIN-CONTAINING PROTEIN"/>
    <property type="match status" value="1"/>
</dbReference>
<gene>
    <name evidence="2" type="ORF">CEY00_Acc10458</name>
</gene>
<accession>A0A2R6R5Y2</accession>
<evidence type="ECO:0000313" key="3">
    <source>
        <dbReference type="Proteomes" id="UP000241394"/>
    </source>
</evidence>
<dbReference type="Proteomes" id="UP000241394">
    <property type="component" value="Chromosome LG9"/>
</dbReference>
<evidence type="ECO:0000313" key="2">
    <source>
        <dbReference type="EMBL" id="PSS21414.1"/>
    </source>
</evidence>